<dbReference type="InterPro" id="IPR050925">
    <property type="entry name" value="Rhomboid_protease_S54"/>
</dbReference>
<feature type="transmembrane region" description="Helical" evidence="7">
    <location>
        <begin position="323"/>
        <end position="341"/>
    </location>
</feature>
<keyword evidence="10" id="KW-0645">Protease</keyword>
<evidence type="ECO:0000256" key="1">
    <source>
        <dbReference type="ARBA" id="ARBA00004141"/>
    </source>
</evidence>
<sequence>MASTLYCPRCPQVALQHIELHGQELDHCPNCDGLWFDDEELSEAIRHKHGLTDDYCVRQGFAEPLKQHQYHCHRCDVPMQQFHLLKEYLVTVDSCPNCNGSWVDGGDVRQVLAAPKLQQALAILNQKVCRKSWLFQFFTQMPKEYNIKPHRTPWLTWSLVALNCLIYLLYGFNNAHTEWVFSHFAFISMDILQGQSWWGFISYQFLHGSLWHLFGNMYFLWIIGDNLEDALGRWRFLGLYLLCGIAAALVELAARVMVGQELLMVGASGAVAGLFGMYLLWFRHASLTFMFVVWQKKLSPSWYFALWVAMNIFGLLLDDMGVAYWAHLGGFVAGLMIGYSYRHHVLQNNPLLCLLQRPEARILR</sequence>
<dbReference type="PANTHER" id="PTHR43731:SF14">
    <property type="entry name" value="PRESENILIN-ASSOCIATED RHOMBOID-LIKE PROTEIN, MITOCHONDRIAL"/>
    <property type="match status" value="1"/>
</dbReference>
<evidence type="ECO:0000256" key="3">
    <source>
        <dbReference type="ARBA" id="ARBA00022692"/>
    </source>
</evidence>
<protein>
    <submittedName>
        <fullName evidence="10">Rhomboid family intramembrane serine protease</fullName>
        <ecNumber evidence="10">3.4.21.105</ecNumber>
    </submittedName>
</protein>
<dbReference type="EMBL" id="JAUZVY010000002">
    <property type="protein sequence ID" value="MDP4528709.1"/>
    <property type="molecule type" value="Genomic_DNA"/>
</dbReference>
<dbReference type="PANTHER" id="PTHR43731">
    <property type="entry name" value="RHOMBOID PROTEASE"/>
    <property type="match status" value="1"/>
</dbReference>
<comment type="similarity">
    <text evidence="2">Belongs to the peptidase S54 family.</text>
</comment>
<evidence type="ECO:0000259" key="8">
    <source>
        <dbReference type="Pfam" id="PF01694"/>
    </source>
</evidence>
<keyword evidence="6 7" id="KW-0472">Membrane</keyword>
<accession>A0ABT9GP10</accession>
<dbReference type="InterPro" id="IPR027392">
    <property type="entry name" value="TF_Znf"/>
</dbReference>
<dbReference type="GO" id="GO:0008233">
    <property type="term" value="F:peptidase activity"/>
    <property type="evidence" value="ECO:0007669"/>
    <property type="project" value="UniProtKB-KW"/>
</dbReference>
<feature type="transmembrane region" description="Helical" evidence="7">
    <location>
        <begin position="262"/>
        <end position="281"/>
    </location>
</feature>
<evidence type="ECO:0000256" key="2">
    <source>
        <dbReference type="ARBA" id="ARBA00009045"/>
    </source>
</evidence>
<feature type="domain" description="Transcription factor zinc-finger" evidence="9">
    <location>
        <begin position="71"/>
        <end position="113"/>
    </location>
</feature>
<feature type="domain" description="Peptidase S54 rhomboid" evidence="8">
    <location>
        <begin position="195"/>
        <end position="341"/>
    </location>
</feature>
<dbReference type="Gene3D" id="1.20.1540.10">
    <property type="entry name" value="Rhomboid-like"/>
    <property type="match status" value="1"/>
</dbReference>
<evidence type="ECO:0000256" key="4">
    <source>
        <dbReference type="ARBA" id="ARBA00022801"/>
    </source>
</evidence>
<proteinExistence type="inferred from homology"/>
<dbReference type="SUPFAM" id="SSF144091">
    <property type="entry name" value="Rhomboid-like"/>
    <property type="match status" value="1"/>
</dbReference>
<evidence type="ECO:0000256" key="7">
    <source>
        <dbReference type="SAM" id="Phobius"/>
    </source>
</evidence>
<dbReference type="InterPro" id="IPR035952">
    <property type="entry name" value="Rhomboid-like_sf"/>
</dbReference>
<evidence type="ECO:0000256" key="5">
    <source>
        <dbReference type="ARBA" id="ARBA00022989"/>
    </source>
</evidence>
<dbReference type="Pfam" id="PF01694">
    <property type="entry name" value="Rhomboid"/>
    <property type="match status" value="1"/>
</dbReference>
<evidence type="ECO:0000313" key="11">
    <source>
        <dbReference type="Proteomes" id="UP001236258"/>
    </source>
</evidence>
<keyword evidence="5 7" id="KW-1133">Transmembrane helix</keyword>
<reference evidence="10 11" key="1">
    <citation type="submission" date="2023-08" db="EMBL/GenBank/DDBJ databases">
        <authorList>
            <person name="Joshi A."/>
            <person name="Thite S."/>
        </authorList>
    </citation>
    <scope>NUCLEOTIDE SEQUENCE [LARGE SCALE GENOMIC DNA]</scope>
    <source>
        <strain evidence="10 11">1E1</strain>
    </source>
</reference>
<feature type="transmembrane region" description="Helical" evidence="7">
    <location>
        <begin position="204"/>
        <end position="224"/>
    </location>
</feature>
<dbReference type="RefSeq" id="WP_305944827.1">
    <property type="nucleotide sequence ID" value="NZ_JAUZVY010000002.1"/>
</dbReference>
<gene>
    <name evidence="10" type="ORF">Q3O59_06645</name>
</gene>
<dbReference type="InterPro" id="IPR022764">
    <property type="entry name" value="Peptidase_S54_rhomboid_dom"/>
</dbReference>
<evidence type="ECO:0000313" key="10">
    <source>
        <dbReference type="EMBL" id="MDP4528709.1"/>
    </source>
</evidence>
<feature type="transmembrane region" description="Helical" evidence="7">
    <location>
        <begin position="301"/>
        <end position="317"/>
    </location>
</feature>
<feature type="transmembrane region" description="Helical" evidence="7">
    <location>
        <begin position="236"/>
        <end position="256"/>
    </location>
</feature>
<evidence type="ECO:0000259" key="9">
    <source>
        <dbReference type="Pfam" id="PF13453"/>
    </source>
</evidence>
<evidence type="ECO:0000256" key="6">
    <source>
        <dbReference type="ARBA" id="ARBA00023136"/>
    </source>
</evidence>
<dbReference type="Pfam" id="PF13453">
    <property type="entry name" value="Zn_ribbon_TFIIB"/>
    <property type="match status" value="2"/>
</dbReference>
<organism evidence="10 11">
    <name type="scientific">Alkalimonas delamerensis</name>
    <dbReference type="NCBI Taxonomy" id="265981"/>
    <lineage>
        <taxon>Bacteria</taxon>
        <taxon>Pseudomonadati</taxon>
        <taxon>Pseudomonadota</taxon>
        <taxon>Gammaproteobacteria</taxon>
        <taxon>Alkalimonas</taxon>
    </lineage>
</organism>
<keyword evidence="3 7" id="KW-0812">Transmembrane</keyword>
<dbReference type="GO" id="GO:0006508">
    <property type="term" value="P:proteolysis"/>
    <property type="evidence" value="ECO:0007669"/>
    <property type="project" value="UniProtKB-KW"/>
</dbReference>
<name>A0ABT9GP10_9GAMM</name>
<feature type="domain" description="Transcription factor zinc-finger" evidence="9">
    <location>
        <begin position="7"/>
        <end position="45"/>
    </location>
</feature>
<comment type="caution">
    <text evidence="10">The sequence shown here is derived from an EMBL/GenBank/DDBJ whole genome shotgun (WGS) entry which is preliminary data.</text>
</comment>
<dbReference type="EC" id="3.4.21.105" evidence="10"/>
<feature type="transmembrane region" description="Helical" evidence="7">
    <location>
        <begin position="154"/>
        <end position="172"/>
    </location>
</feature>
<dbReference type="Proteomes" id="UP001236258">
    <property type="component" value="Unassembled WGS sequence"/>
</dbReference>
<keyword evidence="11" id="KW-1185">Reference proteome</keyword>
<keyword evidence="4 10" id="KW-0378">Hydrolase</keyword>
<comment type="subcellular location">
    <subcellularLocation>
        <location evidence="1">Membrane</location>
        <topology evidence="1">Multi-pass membrane protein</topology>
    </subcellularLocation>
</comment>